<name>A0A397TM60_9GLOM</name>
<proteinExistence type="predicted"/>
<dbReference type="EMBL" id="QKYT01000053">
    <property type="protein sequence ID" value="RIA95954.1"/>
    <property type="molecule type" value="Genomic_DNA"/>
</dbReference>
<reference evidence="1 2" key="1">
    <citation type="submission" date="2018-06" db="EMBL/GenBank/DDBJ databases">
        <title>Comparative genomics reveals the genomic features of Rhizophagus irregularis, R. cerebriforme, R. diaphanum and Gigaspora rosea, and their symbiotic lifestyle signature.</title>
        <authorList>
            <person name="Morin E."/>
            <person name="San Clemente H."/>
            <person name="Chen E.C.H."/>
            <person name="De La Providencia I."/>
            <person name="Hainaut M."/>
            <person name="Kuo A."/>
            <person name="Kohler A."/>
            <person name="Murat C."/>
            <person name="Tang N."/>
            <person name="Roy S."/>
            <person name="Loubradou J."/>
            <person name="Henrissat B."/>
            <person name="Grigoriev I.V."/>
            <person name="Corradi N."/>
            <person name="Roux C."/>
            <person name="Martin F.M."/>
        </authorList>
    </citation>
    <scope>NUCLEOTIDE SEQUENCE [LARGE SCALE GENOMIC DNA]</scope>
    <source>
        <strain evidence="1 2">DAOM 227022</strain>
    </source>
</reference>
<dbReference type="AlphaFoldDB" id="A0A397TM60"/>
<protein>
    <submittedName>
        <fullName evidence="1">Uncharacterized protein</fullName>
    </submittedName>
</protein>
<accession>A0A397TM60</accession>
<keyword evidence="2" id="KW-1185">Reference proteome</keyword>
<evidence type="ECO:0000313" key="2">
    <source>
        <dbReference type="Proteomes" id="UP000265703"/>
    </source>
</evidence>
<organism evidence="1 2">
    <name type="scientific">Glomus cerebriforme</name>
    <dbReference type="NCBI Taxonomy" id="658196"/>
    <lineage>
        <taxon>Eukaryota</taxon>
        <taxon>Fungi</taxon>
        <taxon>Fungi incertae sedis</taxon>
        <taxon>Mucoromycota</taxon>
        <taxon>Glomeromycotina</taxon>
        <taxon>Glomeromycetes</taxon>
        <taxon>Glomerales</taxon>
        <taxon>Glomeraceae</taxon>
        <taxon>Glomus</taxon>
    </lineage>
</organism>
<dbReference type="OrthoDB" id="2412271at2759"/>
<comment type="caution">
    <text evidence="1">The sequence shown here is derived from an EMBL/GenBank/DDBJ whole genome shotgun (WGS) entry which is preliminary data.</text>
</comment>
<gene>
    <name evidence="1" type="ORF">C1645_816103</name>
</gene>
<evidence type="ECO:0000313" key="1">
    <source>
        <dbReference type="EMBL" id="RIA95954.1"/>
    </source>
</evidence>
<dbReference type="Proteomes" id="UP000265703">
    <property type="component" value="Unassembled WGS sequence"/>
</dbReference>
<sequence>MLVDLSDNSSNTLDSVIHKGNGNNYTTSILQEIIDLTFNKIVEESIDMIVDQLDSTHLSHLPYIPNNDIPTTCLLSPKVSTEILDKKHSFTPCKSNAKTLSDTLKFSSLSFEARVAEVPSVIVKFSKHEGLVKAANYFKNGDYAGKMKLISKTYYRMGRDKVSYREFKILNLPPDTNLGLVEQAIRNVLKGEPFYLRHPSKHIVNYKKTSLDVFFTISNSSACNLLKRTWSIAISDQIYRLTPAYFKKTDLETRNHFIGKFSNLKIRGVPRGINWAERDAFLKKNCKKCPTAGSTLIPSSATSSNRIPITNAHHFNRGDTSDDSHIDTEYHNPWSTSMDDQLTHFNSADNNKNDHNTLSSCIADKNNSSSISGVALMHQQIFQITTPYTFSSQELVYQPW</sequence>